<accession>A0A6A6F0L4</accession>
<sequence>MAAQSAKAEAPRVPAWKRLGLKLKYAKDNPAQVDAESNNASTALATETIAPIHKPSPPPVNSQKRTLEPSHNSQPAKRSKIENPKLSSQQKPYPGSAPKTKTAGQQVWEEDERSTLPGPKGVFKAPGQAAKRIVFGDDEEESPQPTQPSAKEPRPTEVRKTVSFTPDTKQEDSFSAQNLFKAWASGEDPAESAAEASTEQPASPLAKAKQPKPKKEKKKTKESADTDISRSAESGDAPNYLKYLEQFTNDKSNWKFNKNRQNDLFKHVFDIDRIPSKYIPSLVEYISTTQGQARIRIAQQAEEILKAIWVGENQDADQMSLGSAAERRLAYYEALQASIARYQNSGAGRTQYGDEQLREIMREHERGKRAEQLLQKALSDEDSTPSSTAATSFSSTLATIPRATRVVEMQKTAPGQYTTTEINLRNPGSGAETKRKRKRKSRTDVSSSSSSESDSSPDDSSDSSSDESDTQKKKKNQKKKPSPPKELPPLFDTAVLDKKERKKKEEEKKKRVTTTKTRAKPKPRNNF</sequence>
<dbReference type="EMBL" id="ML992705">
    <property type="protein sequence ID" value="KAF2207292.1"/>
    <property type="molecule type" value="Genomic_DNA"/>
</dbReference>
<dbReference type="AlphaFoldDB" id="A0A6A6F0L4"/>
<dbReference type="OrthoDB" id="10261563at2759"/>
<evidence type="ECO:0000313" key="3">
    <source>
        <dbReference type="EMBL" id="KAF2207292.1"/>
    </source>
</evidence>
<evidence type="ECO:0000313" key="4">
    <source>
        <dbReference type="Proteomes" id="UP000799539"/>
    </source>
</evidence>
<feature type="compositionally biased region" description="Basic and acidic residues" evidence="1">
    <location>
        <begin position="219"/>
        <end position="230"/>
    </location>
</feature>
<feature type="compositionally biased region" description="Polar residues" evidence="1">
    <location>
        <begin position="61"/>
        <end position="76"/>
    </location>
</feature>
<feature type="compositionally biased region" description="Basic residues" evidence="1">
    <location>
        <begin position="472"/>
        <end position="482"/>
    </location>
</feature>
<feature type="compositionally biased region" description="Low complexity" evidence="1">
    <location>
        <begin position="444"/>
        <end position="454"/>
    </location>
</feature>
<name>A0A6A6F0L4_9PEZI</name>
<feature type="compositionally biased region" description="Polar residues" evidence="1">
    <location>
        <begin position="35"/>
        <end position="45"/>
    </location>
</feature>
<feature type="compositionally biased region" description="Acidic residues" evidence="1">
    <location>
        <begin position="455"/>
        <end position="468"/>
    </location>
</feature>
<evidence type="ECO:0000256" key="1">
    <source>
        <dbReference type="SAM" id="MobiDB-lite"/>
    </source>
</evidence>
<keyword evidence="4" id="KW-1185">Reference proteome</keyword>
<dbReference type="Pfam" id="PF10180">
    <property type="entry name" value="WKF"/>
    <property type="match status" value="1"/>
</dbReference>
<feature type="compositionally biased region" description="Basic residues" evidence="1">
    <location>
        <begin position="510"/>
        <end position="527"/>
    </location>
</feature>
<dbReference type="Proteomes" id="UP000799539">
    <property type="component" value="Unassembled WGS sequence"/>
</dbReference>
<feature type="compositionally biased region" description="Polar residues" evidence="1">
    <location>
        <begin position="413"/>
        <end position="423"/>
    </location>
</feature>
<feature type="domain" description="WKF" evidence="2">
    <location>
        <begin position="242"/>
        <end position="304"/>
    </location>
</feature>
<gene>
    <name evidence="3" type="ORF">CERZMDRAFT_115291</name>
</gene>
<dbReference type="InterPro" id="IPR019327">
    <property type="entry name" value="WKF"/>
</dbReference>
<reference evidence="3" key="1">
    <citation type="journal article" date="2020" name="Stud. Mycol.">
        <title>101 Dothideomycetes genomes: a test case for predicting lifestyles and emergence of pathogens.</title>
        <authorList>
            <person name="Haridas S."/>
            <person name="Albert R."/>
            <person name="Binder M."/>
            <person name="Bloem J."/>
            <person name="Labutti K."/>
            <person name="Salamov A."/>
            <person name="Andreopoulos B."/>
            <person name="Baker S."/>
            <person name="Barry K."/>
            <person name="Bills G."/>
            <person name="Bluhm B."/>
            <person name="Cannon C."/>
            <person name="Castanera R."/>
            <person name="Culley D."/>
            <person name="Daum C."/>
            <person name="Ezra D."/>
            <person name="Gonzalez J."/>
            <person name="Henrissat B."/>
            <person name="Kuo A."/>
            <person name="Liang C."/>
            <person name="Lipzen A."/>
            <person name="Lutzoni F."/>
            <person name="Magnuson J."/>
            <person name="Mondo S."/>
            <person name="Nolan M."/>
            <person name="Ohm R."/>
            <person name="Pangilinan J."/>
            <person name="Park H.-J."/>
            <person name="Ramirez L."/>
            <person name="Alfaro M."/>
            <person name="Sun H."/>
            <person name="Tritt A."/>
            <person name="Yoshinaga Y."/>
            <person name="Zwiers L.-H."/>
            <person name="Turgeon B."/>
            <person name="Goodwin S."/>
            <person name="Spatafora J."/>
            <person name="Crous P."/>
            <person name="Grigoriev I."/>
        </authorList>
    </citation>
    <scope>NUCLEOTIDE SEQUENCE</scope>
    <source>
        <strain evidence="3">SCOH1-5</strain>
    </source>
</reference>
<protein>
    <recommendedName>
        <fullName evidence="2">WKF domain-containing protein</fullName>
    </recommendedName>
</protein>
<dbReference type="PANTHER" id="PTHR22306:SF2">
    <property type="entry name" value="CHROMOSOME 7 OPEN READING FRAME 50"/>
    <property type="match status" value="1"/>
</dbReference>
<feature type="region of interest" description="Disordered" evidence="1">
    <location>
        <begin position="29"/>
        <end position="235"/>
    </location>
</feature>
<feature type="compositionally biased region" description="Basic and acidic residues" evidence="1">
    <location>
        <begin position="495"/>
        <end position="509"/>
    </location>
</feature>
<organism evidence="3 4">
    <name type="scientific">Cercospora zeae-maydis SCOH1-5</name>
    <dbReference type="NCBI Taxonomy" id="717836"/>
    <lineage>
        <taxon>Eukaryota</taxon>
        <taxon>Fungi</taxon>
        <taxon>Dikarya</taxon>
        <taxon>Ascomycota</taxon>
        <taxon>Pezizomycotina</taxon>
        <taxon>Dothideomycetes</taxon>
        <taxon>Dothideomycetidae</taxon>
        <taxon>Mycosphaerellales</taxon>
        <taxon>Mycosphaerellaceae</taxon>
        <taxon>Cercospora</taxon>
    </lineage>
</organism>
<proteinExistence type="predicted"/>
<feature type="compositionally biased region" description="Basic and acidic residues" evidence="1">
    <location>
        <begin position="151"/>
        <end position="160"/>
    </location>
</feature>
<dbReference type="PANTHER" id="PTHR22306">
    <property type="entry name" value="CHROMOSOME 7 OPEN READING FRAME 50"/>
    <property type="match status" value="1"/>
</dbReference>
<feature type="compositionally biased region" description="Polar residues" evidence="1">
    <location>
        <begin position="162"/>
        <end position="178"/>
    </location>
</feature>
<evidence type="ECO:0000259" key="2">
    <source>
        <dbReference type="Pfam" id="PF10180"/>
    </source>
</evidence>
<feature type="compositionally biased region" description="Basic residues" evidence="1">
    <location>
        <begin position="209"/>
        <end position="218"/>
    </location>
</feature>
<feature type="region of interest" description="Disordered" evidence="1">
    <location>
        <begin position="411"/>
        <end position="527"/>
    </location>
</feature>